<evidence type="ECO:0008006" key="3">
    <source>
        <dbReference type="Google" id="ProtNLM"/>
    </source>
</evidence>
<organism evidence="1 2">
    <name type="scientific">Microcystis viridis Mv_BB_P_19951000_S68D</name>
    <dbReference type="NCBI Taxonomy" id="2486270"/>
    <lineage>
        <taxon>Bacteria</taxon>
        <taxon>Bacillati</taxon>
        <taxon>Cyanobacteriota</taxon>
        <taxon>Cyanophyceae</taxon>
        <taxon>Oscillatoriophycideae</taxon>
        <taxon>Chroococcales</taxon>
        <taxon>Microcystaceae</taxon>
        <taxon>Microcystis</taxon>
    </lineage>
</organism>
<dbReference type="EMBL" id="SFAZ01000228">
    <property type="protein sequence ID" value="TRU71007.1"/>
    <property type="molecule type" value="Genomic_DNA"/>
</dbReference>
<evidence type="ECO:0000313" key="1">
    <source>
        <dbReference type="EMBL" id="TRU71007.1"/>
    </source>
</evidence>
<dbReference type="SUPFAM" id="SSF89260">
    <property type="entry name" value="Collagen-binding domain"/>
    <property type="match status" value="1"/>
</dbReference>
<dbReference type="AlphaFoldDB" id="A0A552HIE1"/>
<dbReference type="Proteomes" id="UP000320674">
    <property type="component" value="Unassembled WGS sequence"/>
</dbReference>
<dbReference type="Gene3D" id="2.60.120.380">
    <property type="match status" value="1"/>
</dbReference>
<sequence length="260" mass="27907">MFNNVESGFNHEGINNLDVVFQNVRNVLFTALSNGFLPTLAPVFGINADSSQFRSLVEDWAQGDFSQLPSIKILPSSSMNGANGGFSDKNRTIYLSSDYVSHASADRDPLTGLTGTLLEEIGHFVDSLVNPVSDTLGDEGELFAANLMGLSLSSQEQERIAQENDHSFFSVNGQIIPIEQSLPDLAGNTLATARVVTVGATATTFTDFVGNLDTDDYYKFTLASNSLLDLKLTGLTANAYIEILDGTGAWITGSYNDGIV</sequence>
<protein>
    <recommendedName>
        <fullName evidence="3">Calcium-binding protein</fullName>
    </recommendedName>
</protein>
<proteinExistence type="predicted"/>
<accession>A0A552HIE1</accession>
<name>A0A552HIE1_MICVR</name>
<feature type="non-terminal residue" evidence="1">
    <location>
        <position position="260"/>
    </location>
</feature>
<gene>
    <name evidence="1" type="ORF">EWV77_15970</name>
</gene>
<comment type="caution">
    <text evidence="1">The sequence shown here is derived from an EMBL/GenBank/DDBJ whole genome shotgun (WGS) entry which is preliminary data.</text>
</comment>
<evidence type="ECO:0000313" key="2">
    <source>
        <dbReference type="Proteomes" id="UP000320674"/>
    </source>
</evidence>
<reference evidence="1 2" key="1">
    <citation type="submission" date="2019-01" db="EMBL/GenBank/DDBJ databases">
        <title>Coherence of Microcystis species and biogeography revealed through population genomics.</title>
        <authorList>
            <person name="Perez-Carrascal O.M."/>
            <person name="Terrat Y."/>
            <person name="Giani A."/>
            <person name="Fortin N."/>
            <person name="Tromas N."/>
            <person name="Shapiro B.J."/>
        </authorList>
    </citation>
    <scope>NUCLEOTIDE SEQUENCE [LARGE SCALE GENOMIC DNA]</scope>
    <source>
        <strain evidence="1">Mv_BB_P_19951000_S68D</strain>
    </source>
</reference>